<name>A0AAJ0GML4_9PEZI</name>
<feature type="non-terminal residue" evidence="1">
    <location>
        <position position="118"/>
    </location>
</feature>
<keyword evidence="2" id="KW-1185">Reference proteome</keyword>
<organism evidence="1 2">
    <name type="scientific">Chaetomium strumarium</name>
    <dbReference type="NCBI Taxonomy" id="1170767"/>
    <lineage>
        <taxon>Eukaryota</taxon>
        <taxon>Fungi</taxon>
        <taxon>Dikarya</taxon>
        <taxon>Ascomycota</taxon>
        <taxon>Pezizomycotina</taxon>
        <taxon>Sordariomycetes</taxon>
        <taxon>Sordariomycetidae</taxon>
        <taxon>Sordariales</taxon>
        <taxon>Chaetomiaceae</taxon>
        <taxon>Chaetomium</taxon>
    </lineage>
</organism>
<reference evidence="1" key="1">
    <citation type="journal article" date="2023" name="Mol. Phylogenet. Evol.">
        <title>Genome-scale phylogeny and comparative genomics of the fungal order Sordariales.</title>
        <authorList>
            <person name="Hensen N."/>
            <person name="Bonometti L."/>
            <person name="Westerberg I."/>
            <person name="Brannstrom I.O."/>
            <person name="Guillou S."/>
            <person name="Cros-Aarteil S."/>
            <person name="Calhoun S."/>
            <person name="Haridas S."/>
            <person name="Kuo A."/>
            <person name="Mondo S."/>
            <person name="Pangilinan J."/>
            <person name="Riley R."/>
            <person name="LaButti K."/>
            <person name="Andreopoulos B."/>
            <person name="Lipzen A."/>
            <person name="Chen C."/>
            <person name="Yan M."/>
            <person name="Daum C."/>
            <person name="Ng V."/>
            <person name="Clum A."/>
            <person name="Steindorff A."/>
            <person name="Ohm R.A."/>
            <person name="Martin F."/>
            <person name="Silar P."/>
            <person name="Natvig D.O."/>
            <person name="Lalanne C."/>
            <person name="Gautier V."/>
            <person name="Ament-Velasquez S.L."/>
            <person name="Kruys A."/>
            <person name="Hutchinson M.I."/>
            <person name="Powell A.J."/>
            <person name="Barry K."/>
            <person name="Miller A.N."/>
            <person name="Grigoriev I.V."/>
            <person name="Debuchy R."/>
            <person name="Gladieux P."/>
            <person name="Hiltunen Thoren M."/>
            <person name="Johannesson H."/>
        </authorList>
    </citation>
    <scope>NUCLEOTIDE SEQUENCE</scope>
    <source>
        <strain evidence="1">CBS 333.67</strain>
    </source>
</reference>
<reference evidence="1" key="2">
    <citation type="submission" date="2023-06" db="EMBL/GenBank/DDBJ databases">
        <authorList>
            <consortium name="Lawrence Berkeley National Laboratory"/>
            <person name="Mondo S.J."/>
            <person name="Hensen N."/>
            <person name="Bonometti L."/>
            <person name="Westerberg I."/>
            <person name="Brannstrom I.O."/>
            <person name="Guillou S."/>
            <person name="Cros-Aarteil S."/>
            <person name="Calhoun S."/>
            <person name="Haridas S."/>
            <person name="Kuo A."/>
            <person name="Pangilinan J."/>
            <person name="Riley R."/>
            <person name="Labutti K."/>
            <person name="Andreopoulos B."/>
            <person name="Lipzen A."/>
            <person name="Chen C."/>
            <person name="Yanf M."/>
            <person name="Daum C."/>
            <person name="Ng V."/>
            <person name="Clum A."/>
            <person name="Steindorff A."/>
            <person name="Ohm R."/>
            <person name="Martin F."/>
            <person name="Silar P."/>
            <person name="Natvig D."/>
            <person name="Lalanne C."/>
            <person name="Gautier V."/>
            <person name="Ament-Velasquez S.L."/>
            <person name="Kruys A."/>
            <person name="Hutchinson M.I."/>
            <person name="Powell A.J."/>
            <person name="Barry K."/>
            <person name="Miller A.N."/>
            <person name="Grigoriev I.V."/>
            <person name="Debuchy R."/>
            <person name="Gladieux P."/>
            <person name="Thoren M.H."/>
            <person name="Johannesson H."/>
        </authorList>
    </citation>
    <scope>NUCLEOTIDE SEQUENCE</scope>
    <source>
        <strain evidence="1">CBS 333.67</strain>
    </source>
</reference>
<dbReference type="Proteomes" id="UP001273166">
    <property type="component" value="Unassembled WGS sequence"/>
</dbReference>
<evidence type="ECO:0000313" key="1">
    <source>
        <dbReference type="EMBL" id="KAK3302743.1"/>
    </source>
</evidence>
<protein>
    <submittedName>
        <fullName evidence="1">Uncharacterized protein</fullName>
    </submittedName>
</protein>
<proteinExistence type="predicted"/>
<dbReference type="AlphaFoldDB" id="A0AAJ0GML4"/>
<dbReference type="EMBL" id="JAUDZG010000007">
    <property type="protein sequence ID" value="KAK3302743.1"/>
    <property type="molecule type" value="Genomic_DNA"/>
</dbReference>
<gene>
    <name evidence="1" type="ORF">B0T15DRAFT_369339</name>
</gene>
<sequence length="118" mass="13337">MGDLHVVVAICKKRPGDARHWILMLAEDDAENATWYHSVDGPTKGKPYKLDIAVKRFRSQGVDKHYKIATIPAKEKNKVKAAAQNTPVKFCQRWVVDVLAVLEKKSLVPQGTAHTWYN</sequence>
<dbReference type="RefSeq" id="XP_062718523.1">
    <property type="nucleotide sequence ID" value="XM_062864189.1"/>
</dbReference>
<comment type="caution">
    <text evidence="1">The sequence shown here is derived from an EMBL/GenBank/DDBJ whole genome shotgun (WGS) entry which is preliminary data.</text>
</comment>
<evidence type="ECO:0000313" key="2">
    <source>
        <dbReference type="Proteomes" id="UP001273166"/>
    </source>
</evidence>
<dbReference type="GeneID" id="87883018"/>
<accession>A0AAJ0GML4</accession>